<gene>
    <name evidence="2" type="ORF">LOD99_2691</name>
</gene>
<feature type="transmembrane region" description="Helical" evidence="1">
    <location>
        <begin position="154"/>
        <end position="179"/>
    </location>
</feature>
<keyword evidence="3" id="KW-1185">Reference proteome</keyword>
<evidence type="ECO:0000313" key="2">
    <source>
        <dbReference type="EMBL" id="KAI6654812.1"/>
    </source>
</evidence>
<proteinExistence type="predicted"/>
<evidence type="ECO:0000256" key="1">
    <source>
        <dbReference type="SAM" id="Phobius"/>
    </source>
</evidence>
<comment type="caution">
    <text evidence="2">The sequence shown here is derived from an EMBL/GenBank/DDBJ whole genome shotgun (WGS) entry which is preliminary data.</text>
</comment>
<name>A0AAV7K0T3_9METZ</name>
<feature type="transmembrane region" description="Helical" evidence="1">
    <location>
        <begin position="66"/>
        <end position="85"/>
    </location>
</feature>
<evidence type="ECO:0008006" key="4">
    <source>
        <dbReference type="Google" id="ProtNLM"/>
    </source>
</evidence>
<organism evidence="2 3">
    <name type="scientific">Oopsacas minuta</name>
    <dbReference type="NCBI Taxonomy" id="111878"/>
    <lineage>
        <taxon>Eukaryota</taxon>
        <taxon>Metazoa</taxon>
        <taxon>Porifera</taxon>
        <taxon>Hexactinellida</taxon>
        <taxon>Hexasterophora</taxon>
        <taxon>Lyssacinosida</taxon>
        <taxon>Leucopsacidae</taxon>
        <taxon>Oopsacas</taxon>
    </lineage>
</organism>
<dbReference type="AlphaFoldDB" id="A0AAV7K0T3"/>
<sequence length="191" mass="21752">MAQDIINAVRDCACTVWSPAPSEDESTSQRLYYFLKPEGLLRLVFIITCVLIISLCIPLYEQPSMIGFLVYAQISCALMSMYYLFSILLRVAGLLLRDLLYFKIDLLLEIVFTAFNIANIIVWLIYSVNLTHEYKQNTASGIATSGSRYDNISLTNFCFTATLIICSLYFSVLSSYVIIRKPIVLQKEYNN</sequence>
<keyword evidence="1" id="KW-0812">Transmembrane</keyword>
<feature type="transmembrane region" description="Helical" evidence="1">
    <location>
        <begin position="106"/>
        <end position="126"/>
    </location>
</feature>
<keyword evidence="1" id="KW-0472">Membrane</keyword>
<dbReference type="EMBL" id="JAKMXF010000221">
    <property type="protein sequence ID" value="KAI6654812.1"/>
    <property type="molecule type" value="Genomic_DNA"/>
</dbReference>
<dbReference type="Proteomes" id="UP001165289">
    <property type="component" value="Unassembled WGS sequence"/>
</dbReference>
<accession>A0AAV7K0T3</accession>
<reference evidence="2 3" key="1">
    <citation type="journal article" date="2023" name="BMC Biol.">
        <title>The compact genome of the sponge Oopsacas minuta (Hexactinellida) is lacking key metazoan core genes.</title>
        <authorList>
            <person name="Santini S."/>
            <person name="Schenkelaars Q."/>
            <person name="Jourda C."/>
            <person name="Duchesne M."/>
            <person name="Belahbib H."/>
            <person name="Rocher C."/>
            <person name="Selva M."/>
            <person name="Riesgo A."/>
            <person name="Vervoort M."/>
            <person name="Leys S.P."/>
            <person name="Kodjabachian L."/>
            <person name="Le Bivic A."/>
            <person name="Borchiellini C."/>
            <person name="Claverie J.M."/>
            <person name="Renard E."/>
        </authorList>
    </citation>
    <scope>NUCLEOTIDE SEQUENCE [LARGE SCALE GENOMIC DNA]</scope>
    <source>
        <strain evidence="2">SPO-2</strain>
    </source>
</reference>
<keyword evidence="1" id="KW-1133">Transmembrane helix</keyword>
<protein>
    <recommendedName>
        <fullName evidence="4">MARVEL domain-containing protein</fullName>
    </recommendedName>
</protein>
<feature type="transmembrane region" description="Helical" evidence="1">
    <location>
        <begin position="40"/>
        <end position="60"/>
    </location>
</feature>
<evidence type="ECO:0000313" key="3">
    <source>
        <dbReference type="Proteomes" id="UP001165289"/>
    </source>
</evidence>